<evidence type="ECO:0000313" key="1">
    <source>
        <dbReference type="EMBL" id="MCV9385857.1"/>
    </source>
</evidence>
<organism evidence="1 2">
    <name type="scientific">Reichenbachiella ulvae</name>
    <dbReference type="NCBI Taxonomy" id="2980104"/>
    <lineage>
        <taxon>Bacteria</taxon>
        <taxon>Pseudomonadati</taxon>
        <taxon>Bacteroidota</taxon>
        <taxon>Cytophagia</taxon>
        <taxon>Cytophagales</taxon>
        <taxon>Reichenbachiellaceae</taxon>
        <taxon>Reichenbachiella</taxon>
    </lineage>
</organism>
<dbReference type="Proteomes" id="UP001300692">
    <property type="component" value="Unassembled WGS sequence"/>
</dbReference>
<keyword evidence="2" id="KW-1185">Reference proteome</keyword>
<sequence length="182" mass="20683">MNKLSILSLLSAMILFSCQGPPGPTGRPGQDGLDGVNGEEGYTFEYILDFEGPDYAALLDLPVDFVMYDSDVMLVYLLWEVEQDGTEIWRALPQTLYFQDGMLSYNYDFTKYNASIFLDGTVALNTLHSDWTHDWIARVVVVPAQFVNARTTIDFNNYNEVKEYLNLSDSKLAYPGYTKRPE</sequence>
<comment type="caution">
    <text evidence="1">The sequence shown here is derived from an EMBL/GenBank/DDBJ whole genome shotgun (WGS) entry which is preliminary data.</text>
</comment>
<evidence type="ECO:0000313" key="2">
    <source>
        <dbReference type="Proteomes" id="UP001300692"/>
    </source>
</evidence>
<gene>
    <name evidence="1" type="ORF">N7U62_04245</name>
</gene>
<dbReference type="PROSITE" id="PS51257">
    <property type="entry name" value="PROKAR_LIPOPROTEIN"/>
    <property type="match status" value="1"/>
</dbReference>
<evidence type="ECO:0008006" key="3">
    <source>
        <dbReference type="Google" id="ProtNLM"/>
    </source>
</evidence>
<proteinExistence type="predicted"/>
<dbReference type="RefSeq" id="WP_264136640.1">
    <property type="nucleotide sequence ID" value="NZ_JAOYOD010000001.1"/>
</dbReference>
<dbReference type="EMBL" id="JAOYOD010000001">
    <property type="protein sequence ID" value="MCV9385857.1"/>
    <property type="molecule type" value="Genomic_DNA"/>
</dbReference>
<reference evidence="1 2" key="1">
    <citation type="submission" date="2022-10" db="EMBL/GenBank/DDBJ databases">
        <title>Comparative genomics and taxonomic characterization of three novel marine species of genus Reichenbachiella exhibiting antioxidant and polysaccharide degradation activities.</title>
        <authorList>
            <person name="Muhammad N."/>
            <person name="Lee Y.-J."/>
            <person name="Ko J."/>
            <person name="Kim S.-G."/>
        </authorList>
    </citation>
    <scope>NUCLEOTIDE SEQUENCE [LARGE SCALE GENOMIC DNA]</scope>
    <source>
        <strain evidence="1 2">ABR2-5</strain>
    </source>
</reference>
<name>A0ABT3CQB7_9BACT</name>
<protein>
    <recommendedName>
        <fullName evidence="3">Collagen-like protein</fullName>
    </recommendedName>
</protein>
<accession>A0ABT3CQB7</accession>